<reference evidence="4 5" key="1">
    <citation type="journal article" date="2015" name="Genome Announc.">
        <title>Expanding the biotechnology potential of lactobacilli through comparative genomics of 213 strains and associated genera.</title>
        <authorList>
            <person name="Sun Z."/>
            <person name="Harris H.M."/>
            <person name="McCann A."/>
            <person name="Guo C."/>
            <person name="Argimon S."/>
            <person name="Zhang W."/>
            <person name="Yang X."/>
            <person name="Jeffery I.B."/>
            <person name="Cooney J.C."/>
            <person name="Kagawa T.F."/>
            <person name="Liu W."/>
            <person name="Song Y."/>
            <person name="Salvetti E."/>
            <person name="Wrobel A."/>
            <person name="Rasinkangas P."/>
            <person name="Parkhill J."/>
            <person name="Rea M.C."/>
            <person name="O'Sullivan O."/>
            <person name="Ritari J."/>
            <person name="Douillard F.P."/>
            <person name="Paul Ross R."/>
            <person name="Yang R."/>
            <person name="Briner A.E."/>
            <person name="Felis G.E."/>
            <person name="de Vos W.M."/>
            <person name="Barrangou R."/>
            <person name="Klaenhammer T.R."/>
            <person name="Caufield P.W."/>
            <person name="Cui Y."/>
            <person name="Zhang H."/>
            <person name="O'Toole P.W."/>
        </authorList>
    </citation>
    <scope>NUCLEOTIDE SEQUENCE [LARGE SCALE GENOMIC DNA]</scope>
    <source>
        <strain evidence="4 5">DSM 15945</strain>
    </source>
</reference>
<evidence type="ECO:0000256" key="2">
    <source>
        <dbReference type="ARBA" id="ARBA00022679"/>
    </source>
</evidence>
<protein>
    <submittedName>
        <fullName evidence="4">Glycosyltransferase</fullName>
    </submittedName>
</protein>
<dbReference type="EMBL" id="AZFJ01000059">
    <property type="protein sequence ID" value="KRL84669.1"/>
    <property type="molecule type" value="Genomic_DNA"/>
</dbReference>
<keyword evidence="2 4" id="KW-0808">Transferase</keyword>
<dbReference type="InterPro" id="IPR001296">
    <property type="entry name" value="Glyco_trans_1"/>
</dbReference>
<dbReference type="OrthoDB" id="570545at2"/>
<evidence type="ECO:0000313" key="5">
    <source>
        <dbReference type="Proteomes" id="UP000051922"/>
    </source>
</evidence>
<proteinExistence type="predicted"/>
<name>A0A0R1TTT8_9LACO</name>
<dbReference type="Gene3D" id="3.40.50.2000">
    <property type="entry name" value="Glycogen Phosphorylase B"/>
    <property type="match status" value="3"/>
</dbReference>
<dbReference type="Pfam" id="PF00534">
    <property type="entry name" value="Glycos_transf_1"/>
    <property type="match status" value="1"/>
</dbReference>
<dbReference type="STRING" id="1423783.FC50_GL001982"/>
<dbReference type="CDD" id="cd04949">
    <property type="entry name" value="GT4_GtfA-like"/>
    <property type="match status" value="1"/>
</dbReference>
<feature type="domain" description="Glycosyl transferase family 1" evidence="3">
    <location>
        <begin position="333"/>
        <end position="489"/>
    </location>
</feature>
<evidence type="ECO:0000313" key="4">
    <source>
        <dbReference type="EMBL" id="KRL84669.1"/>
    </source>
</evidence>
<keyword evidence="1" id="KW-0328">Glycosyltransferase</keyword>
<dbReference type="Proteomes" id="UP000051922">
    <property type="component" value="Unassembled WGS sequence"/>
</dbReference>
<keyword evidence="5" id="KW-1185">Reference proteome</keyword>
<comment type="caution">
    <text evidence="4">The sequence shown here is derived from an EMBL/GenBank/DDBJ whole genome shotgun (WGS) entry which is preliminary data.</text>
</comment>
<dbReference type="PANTHER" id="PTHR12526:SF629">
    <property type="entry name" value="TEICHURONIC ACID BIOSYNTHESIS GLYCOSYLTRANSFERASE TUAH-RELATED"/>
    <property type="match status" value="1"/>
</dbReference>
<evidence type="ECO:0000259" key="3">
    <source>
        <dbReference type="Pfam" id="PF00534"/>
    </source>
</evidence>
<dbReference type="PATRIC" id="fig|1423783.4.peg.2031"/>
<accession>A0A0R1TTT8</accession>
<dbReference type="RefSeq" id="WP_056957089.1">
    <property type="nucleotide sequence ID" value="NZ_AZFJ01000059.1"/>
</dbReference>
<dbReference type="SUPFAM" id="SSF53756">
    <property type="entry name" value="UDP-Glycosyltransferase/glycogen phosphorylase"/>
    <property type="match status" value="1"/>
</dbReference>
<evidence type="ECO:0000256" key="1">
    <source>
        <dbReference type="ARBA" id="ARBA00022676"/>
    </source>
</evidence>
<dbReference type="AlphaFoldDB" id="A0A0R1TTT8"/>
<sequence length="533" mass="59997">MIFFINSIMQANKSGIEFAQLKRIELFNDHNEDYRLVVRDWDPKLHPVTRAAGVPDSQLINMFEYFQNAMVVPEQPVHLAGLDFGVLNTHADQEANRFLVYNANNQLVARVNFTGDDQVVTSTELFDGFGNLYRVDYYDTRGFRTLEQWYTPDNKIGTEAWLDVNGVPVVEKFYRTDNTGELAPTGWRLTDRNDGKVYMFDTIEELTLQFLNDLNAEYWSQEHPNVFVLDRGHVADWGLLHLDRPAYTVNHLHNAHASGQDPMAPIVNNNYEFTLNAINGYDAIVSSTHKQSADVDKRYHPTAKLFTIPVGVVPDRLINAPRVPETKRAFGKMVVFARIAPEKQLDQLTQAFAQVHDAVPEATLDLYGYADNSNNYAAKRAVQKVIDEHDLGDAVTFKGYTTDVDTAENDGMLYGLTSNMEGFNLAIMEAIAHGLIPVTYDVNYGPNEITEDHVNGRVVPYGDIDAFAQAVIEILQNPDLAQQYSTAAYDSAERYSEANVWQAWRALIDDADAIWPAKLAAARMTTVPAKGDN</sequence>
<organism evidence="4 5">
    <name type="scientific">Lacticaseibacillus pantheris DSM 15945 = JCM 12539 = NBRC 106106</name>
    <dbReference type="NCBI Taxonomy" id="1423783"/>
    <lineage>
        <taxon>Bacteria</taxon>
        <taxon>Bacillati</taxon>
        <taxon>Bacillota</taxon>
        <taxon>Bacilli</taxon>
        <taxon>Lactobacillales</taxon>
        <taxon>Lactobacillaceae</taxon>
        <taxon>Lacticaseibacillus</taxon>
    </lineage>
</organism>
<dbReference type="GO" id="GO:0016757">
    <property type="term" value="F:glycosyltransferase activity"/>
    <property type="evidence" value="ECO:0007669"/>
    <property type="project" value="UniProtKB-KW"/>
</dbReference>
<dbReference type="PANTHER" id="PTHR12526">
    <property type="entry name" value="GLYCOSYLTRANSFERASE"/>
    <property type="match status" value="1"/>
</dbReference>
<gene>
    <name evidence="4" type="ORF">FC50_GL001982</name>
</gene>